<proteinExistence type="predicted"/>
<dbReference type="RefSeq" id="WP_139179521.1">
    <property type="nucleotide sequence ID" value="NZ_FOCQ01000016.1"/>
</dbReference>
<evidence type="ECO:0000313" key="2">
    <source>
        <dbReference type="EMBL" id="SEN63061.1"/>
    </source>
</evidence>
<sequence>MKQIQYLKSIAILNEVTEMEIIRESLEIYKNNFTKILLITLFFTVPIGLLYTFLMHYVEEPLAVFLVPVWPTLIKIFFGVLTFSLVQIPFIALVLNDSRSGMVSFRRIWSPLLEHGYSIYFLSVVAALFISLGSLLFIIPGIIFLVFTLGIAQAALIDKMVWFKGIKQSFLFAKQHFFRLMLLLVVFAIIDFLVSYTISFGFMLLSNSFFILNLILIFFSGLIMPLFIIIISLLYMDWTDFDYMNTEELSI</sequence>
<dbReference type="EMBL" id="FOCQ01000016">
    <property type="protein sequence ID" value="SEN63061.1"/>
    <property type="molecule type" value="Genomic_DNA"/>
</dbReference>
<feature type="transmembrane region" description="Helical" evidence="1">
    <location>
        <begin position="108"/>
        <end position="130"/>
    </location>
</feature>
<accession>A0A1H8I439</accession>
<feature type="transmembrane region" description="Helical" evidence="1">
    <location>
        <begin position="36"/>
        <end position="54"/>
    </location>
</feature>
<keyword evidence="3" id="KW-1185">Reference proteome</keyword>
<protein>
    <recommendedName>
        <fullName evidence="4">Membrane domain of glycerophosphoryl diester phosphodiesterase</fullName>
    </recommendedName>
</protein>
<dbReference type="OrthoDB" id="2934491at2"/>
<gene>
    <name evidence="2" type="ORF">SAMN05444955_1167</name>
</gene>
<keyword evidence="1" id="KW-0812">Transmembrane</keyword>
<evidence type="ECO:0008006" key="4">
    <source>
        <dbReference type="Google" id="ProtNLM"/>
    </source>
</evidence>
<evidence type="ECO:0000256" key="1">
    <source>
        <dbReference type="SAM" id="Phobius"/>
    </source>
</evidence>
<dbReference type="STRING" id="1173111.SAMN05444955_1167"/>
<name>A0A1H8I439_9BACL</name>
<evidence type="ECO:0000313" key="3">
    <source>
        <dbReference type="Proteomes" id="UP000199695"/>
    </source>
</evidence>
<feature type="transmembrane region" description="Helical" evidence="1">
    <location>
        <begin position="210"/>
        <end position="235"/>
    </location>
</feature>
<organism evidence="2 3">
    <name type="scientific">Lihuaxuella thermophila</name>
    <dbReference type="NCBI Taxonomy" id="1173111"/>
    <lineage>
        <taxon>Bacteria</taxon>
        <taxon>Bacillati</taxon>
        <taxon>Bacillota</taxon>
        <taxon>Bacilli</taxon>
        <taxon>Bacillales</taxon>
        <taxon>Thermoactinomycetaceae</taxon>
        <taxon>Lihuaxuella</taxon>
    </lineage>
</organism>
<dbReference type="AlphaFoldDB" id="A0A1H8I439"/>
<dbReference type="Proteomes" id="UP000199695">
    <property type="component" value="Unassembled WGS sequence"/>
</dbReference>
<feature type="transmembrane region" description="Helical" evidence="1">
    <location>
        <begin position="177"/>
        <end position="198"/>
    </location>
</feature>
<reference evidence="2 3" key="1">
    <citation type="submission" date="2016-10" db="EMBL/GenBank/DDBJ databases">
        <authorList>
            <person name="de Groot N.N."/>
        </authorList>
    </citation>
    <scope>NUCLEOTIDE SEQUENCE [LARGE SCALE GENOMIC DNA]</scope>
    <source>
        <strain evidence="2 3">DSM 46701</strain>
    </source>
</reference>
<keyword evidence="1" id="KW-1133">Transmembrane helix</keyword>
<keyword evidence="1" id="KW-0472">Membrane</keyword>
<feature type="transmembrane region" description="Helical" evidence="1">
    <location>
        <begin position="74"/>
        <end position="96"/>
    </location>
</feature>
<feature type="transmembrane region" description="Helical" evidence="1">
    <location>
        <begin position="136"/>
        <end position="157"/>
    </location>
</feature>